<keyword evidence="4" id="KW-1133">Transmembrane helix</keyword>
<evidence type="ECO:0000313" key="7">
    <source>
        <dbReference type="Proteomes" id="UP000605427"/>
    </source>
</evidence>
<dbReference type="Pfam" id="PF12833">
    <property type="entry name" value="HTH_18"/>
    <property type="match status" value="1"/>
</dbReference>
<keyword evidence="2" id="KW-0238">DNA-binding</keyword>
<comment type="caution">
    <text evidence="6">The sequence shown here is derived from an EMBL/GenBank/DDBJ whole genome shotgun (WGS) entry which is preliminary data.</text>
</comment>
<dbReference type="Gene3D" id="1.10.10.60">
    <property type="entry name" value="Homeodomain-like"/>
    <property type="match status" value="2"/>
</dbReference>
<feature type="domain" description="HTH araC/xylS-type" evidence="5">
    <location>
        <begin position="722"/>
        <end position="819"/>
    </location>
</feature>
<evidence type="ECO:0000256" key="2">
    <source>
        <dbReference type="ARBA" id="ARBA00023125"/>
    </source>
</evidence>
<keyword evidence="1" id="KW-0805">Transcription regulation</keyword>
<reference evidence="7" key="1">
    <citation type="journal article" date="2019" name="Int. J. Syst. Evol. Microbiol.">
        <title>The Global Catalogue of Microorganisms (GCM) 10K type strain sequencing project: providing services to taxonomists for standard genome sequencing and annotation.</title>
        <authorList>
            <consortium name="The Broad Institute Genomics Platform"/>
            <consortium name="The Broad Institute Genome Sequencing Center for Infectious Disease"/>
            <person name="Wu L."/>
            <person name="Ma J."/>
        </authorList>
    </citation>
    <scope>NUCLEOTIDE SEQUENCE [LARGE SCALE GENOMIC DNA]</scope>
    <source>
        <strain evidence="7">CCM 8702</strain>
    </source>
</reference>
<dbReference type="Proteomes" id="UP000605427">
    <property type="component" value="Unassembled WGS sequence"/>
</dbReference>
<dbReference type="InterPro" id="IPR009057">
    <property type="entry name" value="Homeodomain-like_sf"/>
</dbReference>
<organism evidence="6 7">
    <name type="scientific">Saccharibacillus endophyticus</name>
    <dbReference type="NCBI Taxonomy" id="2060666"/>
    <lineage>
        <taxon>Bacteria</taxon>
        <taxon>Bacillati</taxon>
        <taxon>Bacillota</taxon>
        <taxon>Bacilli</taxon>
        <taxon>Bacillales</taxon>
        <taxon>Paenibacillaceae</taxon>
        <taxon>Saccharibacillus</taxon>
    </lineage>
</organism>
<dbReference type="EMBL" id="BMDD01000001">
    <property type="protein sequence ID" value="GGH68604.1"/>
    <property type="molecule type" value="Genomic_DNA"/>
</dbReference>
<gene>
    <name evidence="6" type="primary">yesS</name>
    <name evidence="6" type="ORF">GCM10007362_02790</name>
</gene>
<keyword evidence="4" id="KW-0812">Transmembrane</keyword>
<feature type="transmembrane region" description="Helical" evidence="4">
    <location>
        <begin position="31"/>
        <end position="54"/>
    </location>
</feature>
<dbReference type="RefSeq" id="WP_172237996.1">
    <property type="nucleotide sequence ID" value="NZ_BMDD01000001.1"/>
</dbReference>
<evidence type="ECO:0000256" key="3">
    <source>
        <dbReference type="ARBA" id="ARBA00023163"/>
    </source>
</evidence>
<keyword evidence="4" id="KW-0472">Membrane</keyword>
<evidence type="ECO:0000256" key="4">
    <source>
        <dbReference type="SAM" id="Phobius"/>
    </source>
</evidence>
<dbReference type="SMART" id="SM00342">
    <property type="entry name" value="HTH_ARAC"/>
    <property type="match status" value="1"/>
</dbReference>
<accession>A0ABQ1ZM56</accession>
<dbReference type="InterPro" id="IPR018060">
    <property type="entry name" value="HTH_AraC"/>
</dbReference>
<keyword evidence="7" id="KW-1185">Reference proteome</keyword>
<dbReference type="PROSITE" id="PS01124">
    <property type="entry name" value="HTH_ARAC_FAMILY_2"/>
    <property type="match status" value="1"/>
</dbReference>
<protein>
    <submittedName>
        <fullName evidence="6">HTH-type transcriptional regulator YesS</fullName>
    </submittedName>
</protein>
<dbReference type="PANTHER" id="PTHR43280:SF28">
    <property type="entry name" value="HTH-TYPE TRANSCRIPTIONAL ACTIVATOR RHAS"/>
    <property type="match status" value="1"/>
</dbReference>
<keyword evidence="3" id="KW-0804">Transcription</keyword>
<evidence type="ECO:0000256" key="1">
    <source>
        <dbReference type="ARBA" id="ARBA00023015"/>
    </source>
</evidence>
<dbReference type="InterPro" id="IPR018062">
    <property type="entry name" value="HTH_AraC-typ_CS"/>
</dbReference>
<dbReference type="Gene3D" id="3.30.450.20">
    <property type="entry name" value="PAS domain"/>
    <property type="match status" value="1"/>
</dbReference>
<proteinExistence type="predicted"/>
<evidence type="ECO:0000313" key="6">
    <source>
        <dbReference type="EMBL" id="GGH68604.1"/>
    </source>
</evidence>
<dbReference type="PANTHER" id="PTHR43280">
    <property type="entry name" value="ARAC-FAMILY TRANSCRIPTIONAL REGULATOR"/>
    <property type="match status" value="1"/>
</dbReference>
<dbReference type="PROSITE" id="PS00041">
    <property type="entry name" value="HTH_ARAC_FAMILY_1"/>
    <property type="match status" value="1"/>
</dbReference>
<evidence type="ECO:0000259" key="5">
    <source>
        <dbReference type="PROSITE" id="PS01124"/>
    </source>
</evidence>
<sequence length="824" mass="94530">MEQTRQWQRLRTRLRMPGTTRPRTGRYYRRSLILILLIVSIPGLVTGIVMHQLVVTRMEQEFNRMHQSQIKTRARNVDDQLTYLEMSLSHWAFEPRFGEALRTKDFVYDFKGTGEIVTTLYVLEGSHPLIRSAQLYLDEPKPIVFNHEYTELQDRQQISGYDKYLNRSGHVYWTDMEAAEPSKETVSSDHDLLLTEAGARGSGPDEVSDRDVQNAPVLVHKIPGDSTDPFGTLIITLDKRKVSSLLKTLTPYDKGTTFLMNTERRTLASGSLERDPAELAFERRLKQAIADREGETASFLLRYGSETYSVSYGPMSRVDSDWTYVSAAPMSSVTAPLKQVSTFILLLSGAGLLLGLVLSWYASRRIYSPVARMLGLLVPSRSENHSSNRSRQTARLDEFELLESQWQELTTQRLSAHRQLEEQLPQLRESFMLQLIRGHLYAYDEAGLRRKMQGLGFHTEERQFLLLEMAFTGHARIEGRFGSQDTGLVTFAAANMIEEMAREHPDFEQIGVANFHDLSAALLIVAPQAADLKSHAFLWGEELLEAIGRVLKMNVTLVIGRSVEVVKELPGIFAEMERLVAYRSIEPGGQLLDLEDQSCFYRTREAAYPLGLENELIQAIRRGRSAEAEHGLERFMAEATRTGGTEFQLQQIMLQLLGSIQHTMLQTGAAPYRLFGDGNRYEKLSSIREPEEMKKWMMQQVIRPYAEEIQSREEEPMRRVVDSVMEEIRRDYKSEISLESCAESRQVTPYALSKAFKQEAGVNFIDYLTRIRMDEAKRLLRETTMKINDIAAEVGYQPSYFNRIFKKREEITPSRYRERWSDEA</sequence>
<dbReference type="SUPFAM" id="SSF46689">
    <property type="entry name" value="Homeodomain-like"/>
    <property type="match status" value="2"/>
</dbReference>
<name>A0ABQ1ZM56_9BACL</name>